<dbReference type="AlphaFoldDB" id="W0FQU1"/>
<organism evidence="5">
    <name type="scientific">uncultured bacterium Contig1625</name>
    <dbReference type="NCBI Taxonomy" id="1393476"/>
    <lineage>
        <taxon>Bacteria</taxon>
        <taxon>environmental samples</taxon>
    </lineage>
</organism>
<dbReference type="Pfam" id="PF00266">
    <property type="entry name" value="Aminotran_5"/>
    <property type="match status" value="1"/>
</dbReference>
<dbReference type="InterPro" id="IPR000192">
    <property type="entry name" value="Aminotrans_V_dom"/>
</dbReference>
<proteinExistence type="inferred from homology"/>
<evidence type="ECO:0000313" key="5">
    <source>
        <dbReference type="EMBL" id="AHF25355.1"/>
    </source>
</evidence>
<dbReference type="InterPro" id="IPR015424">
    <property type="entry name" value="PyrdxlP-dep_Trfase"/>
</dbReference>
<evidence type="ECO:0000256" key="2">
    <source>
        <dbReference type="ARBA" id="ARBA00006490"/>
    </source>
</evidence>
<name>W0FQU1_9BACT</name>
<evidence type="ECO:0000259" key="4">
    <source>
        <dbReference type="Pfam" id="PF00266"/>
    </source>
</evidence>
<feature type="domain" description="Aminotransferase class V" evidence="4">
    <location>
        <begin position="2"/>
        <end position="62"/>
    </location>
</feature>
<dbReference type="SUPFAM" id="SSF53383">
    <property type="entry name" value="PLP-dependent transferases"/>
    <property type="match status" value="1"/>
</dbReference>
<dbReference type="InterPro" id="IPR015421">
    <property type="entry name" value="PyrdxlP-dep_Trfase_major"/>
</dbReference>
<dbReference type="Gene3D" id="3.40.640.10">
    <property type="entry name" value="Type I PLP-dependent aspartate aminotransferase-like (Major domain)"/>
    <property type="match status" value="1"/>
</dbReference>
<comment type="similarity">
    <text evidence="2">Belongs to the class-V pyridoxal-phosphate-dependent aminotransferase family. NifS/IscS subfamily.</text>
</comment>
<protein>
    <submittedName>
        <fullName evidence="5">Cysteine desulfurase</fullName>
    </submittedName>
</protein>
<dbReference type="PANTHER" id="PTHR11601:SF34">
    <property type="entry name" value="CYSTEINE DESULFURASE"/>
    <property type="match status" value="1"/>
</dbReference>
<evidence type="ECO:0000256" key="3">
    <source>
        <dbReference type="ARBA" id="ARBA00050776"/>
    </source>
</evidence>
<dbReference type="PANTHER" id="PTHR11601">
    <property type="entry name" value="CYSTEINE DESULFURYLASE FAMILY MEMBER"/>
    <property type="match status" value="1"/>
</dbReference>
<comment type="cofactor">
    <cofactor evidence="1">
        <name>pyridoxal 5'-phosphate</name>
        <dbReference type="ChEBI" id="CHEBI:597326"/>
    </cofactor>
</comment>
<sequence>MGYPISILPVDASGIVSCDDLSTAIYDQTVLVSIMLANNEIGTIEPIRQLEDGVVCSDISQTKQPAVEHDSFEQ</sequence>
<evidence type="ECO:0000256" key="1">
    <source>
        <dbReference type="ARBA" id="ARBA00001933"/>
    </source>
</evidence>
<dbReference type="EMBL" id="KC246832">
    <property type="protein sequence ID" value="AHF25355.1"/>
    <property type="molecule type" value="Genomic_DNA"/>
</dbReference>
<dbReference type="GO" id="GO:0031071">
    <property type="term" value="F:cysteine desulfurase activity"/>
    <property type="evidence" value="ECO:0007669"/>
    <property type="project" value="UniProtKB-EC"/>
</dbReference>
<comment type="catalytic activity">
    <reaction evidence="3">
        <text>(sulfur carrier)-H + L-cysteine = (sulfur carrier)-SH + L-alanine</text>
        <dbReference type="Rhea" id="RHEA:43892"/>
        <dbReference type="Rhea" id="RHEA-COMP:14737"/>
        <dbReference type="Rhea" id="RHEA-COMP:14739"/>
        <dbReference type="ChEBI" id="CHEBI:29917"/>
        <dbReference type="ChEBI" id="CHEBI:35235"/>
        <dbReference type="ChEBI" id="CHEBI:57972"/>
        <dbReference type="ChEBI" id="CHEBI:64428"/>
        <dbReference type="EC" id="2.8.1.7"/>
    </reaction>
</comment>
<reference evidence="5" key="1">
    <citation type="journal article" date="2013" name="PLoS ONE">
        <title>Metagenomic insights into the carbohydrate-active enzymes carried by the microorganisms adhering to solid digesta in the rumen of cows.</title>
        <authorList>
            <person name="Wang L."/>
            <person name="Hatem A."/>
            <person name="Catalyurek U.V."/>
            <person name="Morrison M."/>
            <person name="Yu Z."/>
        </authorList>
    </citation>
    <scope>NUCLEOTIDE SEQUENCE</scope>
</reference>
<accession>W0FQU1</accession>